<organism evidence="1 2">
    <name type="scientific">Stieleria maiorica</name>
    <dbReference type="NCBI Taxonomy" id="2795974"/>
    <lineage>
        <taxon>Bacteria</taxon>
        <taxon>Pseudomonadati</taxon>
        <taxon>Planctomycetota</taxon>
        <taxon>Planctomycetia</taxon>
        <taxon>Pirellulales</taxon>
        <taxon>Pirellulaceae</taxon>
        <taxon>Stieleria</taxon>
    </lineage>
</organism>
<sequence>MAVTGERIIQVMKDELEKKGCAFDSEPASKNVGLTKSQLTGFVFDALSSETDDEDCVAFAVHDLLVGYNRLLDTPPNRAAIRRMPPPGRCGFWLKTPEIDADPSADGIECRLSTEPTPAEIVRVDRPESVTPTPNATPVVVADSMIGIADEIMKFQSLREMGVLTDDEFDAVKKRLLGKICPSLNA</sequence>
<dbReference type="Proteomes" id="UP000321353">
    <property type="component" value="Chromosome"/>
</dbReference>
<proteinExistence type="predicted"/>
<keyword evidence="2" id="KW-1185">Reference proteome</keyword>
<dbReference type="RefSeq" id="WP_147869604.1">
    <property type="nucleotide sequence ID" value="NZ_CP036264.1"/>
</dbReference>
<accession>A0A5B9MJZ1</accession>
<dbReference type="AlphaFoldDB" id="A0A5B9MJZ1"/>
<protein>
    <recommendedName>
        <fullName evidence="3">SHOCT domain-containing protein</fullName>
    </recommendedName>
</protein>
<dbReference type="KEGG" id="smam:Mal15_44170"/>
<name>A0A5B9MJZ1_9BACT</name>
<reference evidence="1 2" key="1">
    <citation type="submission" date="2019-02" db="EMBL/GenBank/DDBJ databases">
        <title>Planctomycetal bacteria perform biofilm scaping via a novel small molecule.</title>
        <authorList>
            <person name="Jeske O."/>
            <person name="Boedeker C."/>
            <person name="Wiegand S."/>
            <person name="Breitling P."/>
            <person name="Kallscheuer N."/>
            <person name="Jogler M."/>
            <person name="Rohde M."/>
            <person name="Petersen J."/>
            <person name="Medema M.H."/>
            <person name="Surup F."/>
            <person name="Jogler C."/>
        </authorList>
    </citation>
    <scope>NUCLEOTIDE SEQUENCE [LARGE SCALE GENOMIC DNA]</scope>
    <source>
        <strain evidence="1 2">Mal15</strain>
    </source>
</reference>
<gene>
    <name evidence="1" type="ORF">Mal15_44170</name>
</gene>
<evidence type="ECO:0008006" key="3">
    <source>
        <dbReference type="Google" id="ProtNLM"/>
    </source>
</evidence>
<evidence type="ECO:0000313" key="2">
    <source>
        <dbReference type="Proteomes" id="UP000321353"/>
    </source>
</evidence>
<evidence type="ECO:0000313" key="1">
    <source>
        <dbReference type="EMBL" id="QEG00347.1"/>
    </source>
</evidence>
<dbReference type="EMBL" id="CP036264">
    <property type="protein sequence ID" value="QEG00347.1"/>
    <property type="molecule type" value="Genomic_DNA"/>
</dbReference>